<feature type="domain" description="Protein export membrane protein SecD/SecF C-terminal" evidence="10">
    <location>
        <begin position="104"/>
        <end position="279"/>
    </location>
</feature>
<dbReference type="Pfam" id="PF07549">
    <property type="entry name" value="Sec_GG"/>
    <property type="match status" value="1"/>
</dbReference>
<feature type="transmembrane region" description="Helical" evidence="9">
    <location>
        <begin position="146"/>
        <end position="169"/>
    </location>
</feature>
<feature type="transmembrane region" description="Helical" evidence="9">
    <location>
        <begin position="250"/>
        <end position="274"/>
    </location>
</feature>
<dbReference type="GO" id="GO:0015450">
    <property type="term" value="F:protein-transporting ATPase activity"/>
    <property type="evidence" value="ECO:0007669"/>
    <property type="project" value="InterPro"/>
</dbReference>
<dbReference type="PRINTS" id="PR01755">
    <property type="entry name" value="SECFTRNLCASE"/>
</dbReference>
<dbReference type="NCBIfam" id="TIGR00966">
    <property type="entry name" value="transloc_SecF"/>
    <property type="match status" value="1"/>
</dbReference>
<comment type="subcellular location">
    <subcellularLocation>
        <location evidence="1 9">Cell membrane</location>
        <topology evidence="1 9">Multi-pass membrane protein</topology>
    </subcellularLocation>
</comment>
<keyword evidence="12" id="KW-1185">Reference proteome</keyword>
<evidence type="ECO:0000256" key="1">
    <source>
        <dbReference type="ARBA" id="ARBA00004651"/>
    </source>
</evidence>
<dbReference type="Pfam" id="PF02355">
    <property type="entry name" value="SecD_SecF_C"/>
    <property type="match status" value="1"/>
</dbReference>
<keyword evidence="6 9" id="KW-1133">Transmembrane helix</keyword>
<dbReference type="InterPro" id="IPR022646">
    <property type="entry name" value="SecD/SecF_CS"/>
</dbReference>
<dbReference type="InterPro" id="IPR048634">
    <property type="entry name" value="SecD_SecF_C"/>
</dbReference>
<gene>
    <name evidence="9" type="primary">secF</name>
    <name evidence="11" type="ORF">SYNTR_1313</name>
</gene>
<accession>A0A6I6DFI6</accession>
<keyword evidence="8 9" id="KW-0472">Membrane</keyword>
<dbReference type="GO" id="GO:0006605">
    <property type="term" value="P:protein targeting"/>
    <property type="evidence" value="ECO:0007669"/>
    <property type="project" value="UniProtKB-UniRule"/>
</dbReference>
<feature type="transmembrane region" description="Helical" evidence="9">
    <location>
        <begin position="9"/>
        <end position="27"/>
    </location>
</feature>
<dbReference type="Proteomes" id="UP000426444">
    <property type="component" value="Chromosome"/>
</dbReference>
<dbReference type="EMBL" id="CP046457">
    <property type="protein sequence ID" value="QGT99906.1"/>
    <property type="molecule type" value="Genomic_DNA"/>
</dbReference>
<evidence type="ECO:0000256" key="6">
    <source>
        <dbReference type="ARBA" id="ARBA00022989"/>
    </source>
</evidence>
<evidence type="ECO:0000256" key="2">
    <source>
        <dbReference type="ARBA" id="ARBA00022448"/>
    </source>
</evidence>
<dbReference type="SUPFAM" id="SSF82866">
    <property type="entry name" value="Multidrug efflux transporter AcrB transmembrane domain"/>
    <property type="match status" value="1"/>
</dbReference>
<dbReference type="Gene3D" id="1.20.1640.10">
    <property type="entry name" value="Multidrug efflux transporter AcrB transmembrane domain"/>
    <property type="match status" value="1"/>
</dbReference>
<evidence type="ECO:0000313" key="12">
    <source>
        <dbReference type="Proteomes" id="UP000426444"/>
    </source>
</evidence>
<keyword evidence="2 9" id="KW-0813">Transport</keyword>
<dbReference type="GO" id="GO:0043952">
    <property type="term" value="P:protein transport by the Sec complex"/>
    <property type="evidence" value="ECO:0007669"/>
    <property type="project" value="UniProtKB-UniRule"/>
</dbReference>
<feature type="transmembrane region" description="Helical" evidence="9">
    <location>
        <begin position="223"/>
        <end position="244"/>
    </location>
</feature>
<comment type="subunit">
    <text evidence="9">Forms a complex with SecD. Part of the essential Sec protein translocation apparatus which comprises SecA, SecYEG and auxiliary proteins SecDF. Other proteins may also be involved.</text>
</comment>
<keyword evidence="5 9" id="KW-0653">Protein transport</keyword>
<dbReference type="GO" id="GO:0005886">
    <property type="term" value="C:plasma membrane"/>
    <property type="evidence" value="ECO:0007669"/>
    <property type="project" value="UniProtKB-SubCell"/>
</dbReference>
<keyword evidence="3 9" id="KW-1003">Cell membrane</keyword>
<dbReference type="OrthoDB" id="9805019at2"/>
<dbReference type="AlphaFoldDB" id="A0A6I6DFI6"/>
<dbReference type="InterPro" id="IPR022813">
    <property type="entry name" value="SecD/SecF_arch_bac"/>
</dbReference>
<name>A0A6I6DFI6_9FIRM</name>
<evidence type="ECO:0000256" key="8">
    <source>
        <dbReference type="ARBA" id="ARBA00023136"/>
    </source>
</evidence>
<evidence type="ECO:0000256" key="3">
    <source>
        <dbReference type="ARBA" id="ARBA00022475"/>
    </source>
</evidence>
<keyword evidence="4 9" id="KW-0812">Transmembrane</keyword>
<evidence type="ECO:0000256" key="9">
    <source>
        <dbReference type="HAMAP-Rule" id="MF_01464"/>
    </source>
</evidence>
<evidence type="ECO:0000256" key="7">
    <source>
        <dbReference type="ARBA" id="ARBA00023010"/>
    </source>
</evidence>
<evidence type="ECO:0000256" key="5">
    <source>
        <dbReference type="ARBA" id="ARBA00022927"/>
    </source>
</evidence>
<feature type="transmembrane region" description="Helical" evidence="9">
    <location>
        <begin position="175"/>
        <end position="196"/>
    </location>
</feature>
<dbReference type="InterPro" id="IPR022645">
    <property type="entry name" value="SecD/SecF_bac"/>
</dbReference>
<dbReference type="PANTHER" id="PTHR30081">
    <property type="entry name" value="PROTEIN-EXPORT MEMBRANE PROTEIN SEC"/>
    <property type="match status" value="1"/>
</dbReference>
<dbReference type="RefSeq" id="WP_156203754.1">
    <property type="nucleotide sequence ID" value="NZ_CP046457.1"/>
</dbReference>
<protein>
    <recommendedName>
        <fullName evidence="9">Protein-export membrane protein SecF</fullName>
    </recommendedName>
</protein>
<evidence type="ECO:0000256" key="4">
    <source>
        <dbReference type="ARBA" id="ARBA00022692"/>
    </source>
</evidence>
<keyword evidence="7 9" id="KW-0811">Translocation</keyword>
<organism evidence="11 12">
    <name type="scientific">Candidatus Syntrophocurvum alkaliphilum</name>
    <dbReference type="NCBI Taxonomy" id="2293317"/>
    <lineage>
        <taxon>Bacteria</taxon>
        <taxon>Bacillati</taxon>
        <taxon>Bacillota</taxon>
        <taxon>Clostridia</taxon>
        <taxon>Eubacteriales</taxon>
        <taxon>Syntrophomonadaceae</taxon>
        <taxon>Candidatus Syntrophocurvum</taxon>
    </lineage>
</organism>
<dbReference type="InterPro" id="IPR005665">
    <property type="entry name" value="SecF_bac"/>
</dbReference>
<evidence type="ECO:0000259" key="10">
    <source>
        <dbReference type="Pfam" id="PF02355"/>
    </source>
</evidence>
<dbReference type="GO" id="GO:0065002">
    <property type="term" value="P:intracellular protein transmembrane transport"/>
    <property type="evidence" value="ECO:0007669"/>
    <property type="project" value="UniProtKB-UniRule"/>
</dbReference>
<comment type="function">
    <text evidence="9">Part of the Sec protein translocase complex. Interacts with the SecYEG preprotein conducting channel. SecDF uses the proton motive force (PMF) to complete protein translocation after the ATP-dependent function of SecA.</text>
</comment>
<feature type="transmembrane region" description="Helical" evidence="9">
    <location>
        <begin position="120"/>
        <end position="139"/>
    </location>
</feature>
<dbReference type="HAMAP" id="MF_01464_B">
    <property type="entry name" value="SecF_B"/>
    <property type="match status" value="1"/>
</dbReference>
<sequence>MQIIQRRKIYYIISLIILVPSIISLMFQGLNLGIDFQGGTLLQVRVEAEETTSADVRAALHDLELGIEYNVQQSDNDFFIRTTELTQQDTEAIISGLDTALGGVELLETEMVGGIISSELARDAILALIIASVLMLLYITIRFELYFGIAAILAILHNVILVLGVFSIFQLEAGMPFIAAMLTVIGYSINDTIVVFDRIRENISMERREDTITMLNRSIMQTIVRSLNTVLTTSVVLFAVLLLGGVTLEIIAIAMLVGFIVGAYSSLFIATPLWHDLSNKFKTKRV</sequence>
<evidence type="ECO:0000313" key="11">
    <source>
        <dbReference type="EMBL" id="QGT99906.1"/>
    </source>
</evidence>
<dbReference type="PANTHER" id="PTHR30081:SF8">
    <property type="entry name" value="PROTEIN TRANSLOCASE SUBUNIT SECF"/>
    <property type="match status" value="1"/>
</dbReference>
<comment type="similarity">
    <text evidence="9">Belongs to the SecD/SecF family. SecF subfamily.</text>
</comment>
<reference evidence="12" key="1">
    <citation type="journal article" date="2019" name="Microbiology">
        <title>Complete Genome Sequence of an Uncultured Bacterium of the Candidate Phylum Bipolaricaulota.</title>
        <authorList>
            <person name="Kadnikov V.V."/>
            <person name="Mardanov A.V."/>
            <person name="Beletsky A.V."/>
            <person name="Frank Y.A."/>
            <person name="Karnachuk O.V."/>
            <person name="Ravin N.V."/>
        </authorList>
    </citation>
    <scope>NUCLEOTIDE SEQUENCE [LARGE SCALE GENOMIC DNA]</scope>
</reference>
<proteinExistence type="inferred from homology"/>
<dbReference type="KEGG" id="salq:SYNTR_1313"/>